<accession>R7W2T7</accession>
<sequence>MQPYYSKNIPKAEEGAPLRPMETTKAKENLEFGASIAAFAVNMMVALYFLSPQDRGAHNQRYIIPLLLGFTCFISGFSLVLPSMNLLELPEDLVSESQRMVSKYLSVLCSTLPVVTLASPFLLSGYKLYRYIALALLVAMIAPVAVVRWYVGLKAESGDEEAAFQEHKEQLEASFKLVSAISNSAIGGVVALVVNYNVTGGSGKNRSVVLVAIFLVFTTSVWSLLSMEIRAKVLEINSPREDVSSNACG</sequence>
<evidence type="ECO:0000313" key="1">
    <source>
        <dbReference type="EnsemblPlants" id="EMT00546"/>
    </source>
</evidence>
<reference evidence="1" key="1">
    <citation type="submission" date="2015-06" db="UniProtKB">
        <authorList>
            <consortium name="EnsemblPlants"/>
        </authorList>
    </citation>
    <scope>IDENTIFICATION</scope>
</reference>
<organism evidence="1">
    <name type="scientific">Aegilops tauschii</name>
    <name type="common">Tausch's goatgrass</name>
    <name type="synonym">Aegilops squarrosa</name>
    <dbReference type="NCBI Taxonomy" id="37682"/>
    <lineage>
        <taxon>Eukaryota</taxon>
        <taxon>Viridiplantae</taxon>
        <taxon>Streptophyta</taxon>
        <taxon>Embryophyta</taxon>
        <taxon>Tracheophyta</taxon>
        <taxon>Spermatophyta</taxon>
        <taxon>Magnoliopsida</taxon>
        <taxon>Liliopsida</taxon>
        <taxon>Poales</taxon>
        <taxon>Poaceae</taxon>
        <taxon>BOP clade</taxon>
        <taxon>Pooideae</taxon>
        <taxon>Triticodae</taxon>
        <taxon>Triticeae</taxon>
        <taxon>Triticinae</taxon>
        <taxon>Aegilops</taxon>
    </lineage>
</organism>
<proteinExistence type="predicted"/>
<dbReference type="EnsemblPlants" id="EMT00546">
    <property type="protein sequence ID" value="EMT00546"/>
    <property type="gene ID" value="F775_18270"/>
</dbReference>
<protein>
    <submittedName>
        <fullName evidence="1">Uncharacterized protein</fullName>
    </submittedName>
</protein>
<name>R7W2T7_AEGTA</name>
<dbReference type="AlphaFoldDB" id="R7W2T7"/>